<dbReference type="EMBL" id="BAAADD010000013">
    <property type="protein sequence ID" value="GAA0587603.1"/>
    <property type="molecule type" value="Genomic_DNA"/>
</dbReference>
<dbReference type="Proteomes" id="UP001499951">
    <property type="component" value="Unassembled WGS sequence"/>
</dbReference>
<protein>
    <recommendedName>
        <fullName evidence="3">Flagellar basal-body protein FlbY</fullName>
    </recommendedName>
</protein>
<accession>A0ABP3QBM6</accession>
<keyword evidence="2" id="KW-1185">Reference proteome</keyword>
<evidence type="ECO:0008006" key="3">
    <source>
        <dbReference type="Google" id="ProtNLM"/>
    </source>
</evidence>
<gene>
    <name evidence="1" type="ORF">GCM10008942_40790</name>
</gene>
<dbReference type="RefSeq" id="WP_166937470.1">
    <property type="nucleotide sequence ID" value="NZ_BAAADD010000013.1"/>
</dbReference>
<sequence length="142" mass="15768">MSAESEQAERLILLAQRLMDAIQADIEALRTGNPQGMRSLDPEVQKLLLMYGREVQAVDTARSKSLPTELKKRLVGATGKFREMLGLQQRLLTRMRNASEGIVKAVADEVQRQRAPTVTYAPAQAAGRYRQTSVPMIFNGVV</sequence>
<proteinExistence type="predicted"/>
<reference evidence="2" key="1">
    <citation type="journal article" date="2019" name="Int. J. Syst. Evol. Microbiol.">
        <title>The Global Catalogue of Microorganisms (GCM) 10K type strain sequencing project: providing services to taxonomists for standard genome sequencing and annotation.</title>
        <authorList>
            <consortium name="The Broad Institute Genomics Platform"/>
            <consortium name="The Broad Institute Genome Sequencing Center for Infectious Disease"/>
            <person name="Wu L."/>
            <person name="Ma J."/>
        </authorList>
    </citation>
    <scope>NUCLEOTIDE SEQUENCE [LARGE SCALE GENOMIC DNA]</scope>
    <source>
        <strain evidence="2">JCM 15089</strain>
    </source>
</reference>
<name>A0ABP3QBM6_9PROT</name>
<comment type="caution">
    <text evidence="1">The sequence shown here is derived from an EMBL/GenBank/DDBJ whole genome shotgun (WGS) entry which is preliminary data.</text>
</comment>
<evidence type="ECO:0000313" key="1">
    <source>
        <dbReference type="EMBL" id="GAA0587603.1"/>
    </source>
</evidence>
<organism evidence="1 2">
    <name type="scientific">Rhizomicrobium electricum</name>
    <dbReference type="NCBI Taxonomy" id="480070"/>
    <lineage>
        <taxon>Bacteria</taxon>
        <taxon>Pseudomonadati</taxon>
        <taxon>Pseudomonadota</taxon>
        <taxon>Alphaproteobacteria</taxon>
        <taxon>Micropepsales</taxon>
        <taxon>Micropepsaceae</taxon>
        <taxon>Rhizomicrobium</taxon>
    </lineage>
</organism>
<evidence type="ECO:0000313" key="2">
    <source>
        <dbReference type="Proteomes" id="UP001499951"/>
    </source>
</evidence>